<feature type="transmembrane region" description="Helical" evidence="1">
    <location>
        <begin position="314"/>
        <end position="333"/>
    </location>
</feature>
<dbReference type="Proteomes" id="UP000621447">
    <property type="component" value="Unassembled WGS sequence"/>
</dbReference>
<feature type="transmembrane region" description="Helical" evidence="1">
    <location>
        <begin position="272"/>
        <end position="293"/>
    </location>
</feature>
<dbReference type="InterPro" id="IPR007349">
    <property type="entry name" value="DUF418"/>
</dbReference>
<evidence type="ECO:0000313" key="4">
    <source>
        <dbReference type="Proteomes" id="UP000621447"/>
    </source>
</evidence>
<gene>
    <name evidence="3" type="ORF">HRV97_07760</name>
</gene>
<keyword evidence="1" id="KW-0472">Membrane</keyword>
<comment type="caution">
    <text evidence="3">The sequence shown here is derived from an EMBL/GenBank/DDBJ whole genome shotgun (WGS) entry which is preliminary data.</text>
</comment>
<feature type="transmembrane region" description="Helical" evidence="1">
    <location>
        <begin position="121"/>
        <end position="147"/>
    </location>
</feature>
<keyword evidence="1" id="KW-0812">Transmembrane</keyword>
<feature type="transmembrane region" description="Helical" evidence="1">
    <location>
        <begin position="339"/>
        <end position="361"/>
    </location>
</feature>
<keyword evidence="1" id="KW-1133">Transmembrane helix</keyword>
<name>A0ABX2JKT7_9SPHN</name>
<feature type="transmembrane region" description="Helical" evidence="1">
    <location>
        <begin position="232"/>
        <end position="252"/>
    </location>
</feature>
<dbReference type="Pfam" id="PF04235">
    <property type="entry name" value="DUF418"/>
    <property type="match status" value="1"/>
</dbReference>
<proteinExistence type="predicted"/>
<feature type="transmembrane region" description="Helical" evidence="1">
    <location>
        <begin position="200"/>
        <end position="220"/>
    </location>
</feature>
<keyword evidence="4" id="KW-1185">Reference proteome</keyword>
<evidence type="ECO:0000256" key="1">
    <source>
        <dbReference type="SAM" id="Phobius"/>
    </source>
</evidence>
<dbReference type="PANTHER" id="PTHR30590:SF2">
    <property type="entry name" value="INNER MEMBRANE PROTEIN"/>
    <property type="match status" value="1"/>
</dbReference>
<evidence type="ECO:0000313" key="3">
    <source>
        <dbReference type="EMBL" id="NTS65057.1"/>
    </source>
</evidence>
<reference evidence="3 4" key="1">
    <citation type="submission" date="2020-06" db="EMBL/GenBank/DDBJ databases">
        <title>Sphingomonas hominis sp. nov., a member of the Sphingomonas, isolated from the hair of a 22-year-old girl.</title>
        <authorList>
            <person name="Zhang D.-F."/>
            <person name="Cui X.-W."/>
        </authorList>
    </citation>
    <scope>NUCLEOTIDE SEQUENCE [LARGE SCALE GENOMIC DNA]</scope>
    <source>
        <strain evidence="3 4">HHU CXW</strain>
    </source>
</reference>
<organism evidence="3 4">
    <name type="scientific">Sphingomonas hominis</name>
    <dbReference type="NCBI Taxonomy" id="2741495"/>
    <lineage>
        <taxon>Bacteria</taxon>
        <taxon>Pseudomonadati</taxon>
        <taxon>Pseudomonadota</taxon>
        <taxon>Alphaproteobacteria</taxon>
        <taxon>Sphingomonadales</taxon>
        <taxon>Sphingomonadaceae</taxon>
        <taxon>Sphingomonas</taxon>
    </lineage>
</organism>
<accession>A0ABX2JKT7</accession>
<feature type="domain" description="DUF418" evidence="2">
    <location>
        <begin position="221"/>
        <end position="378"/>
    </location>
</feature>
<protein>
    <submittedName>
        <fullName evidence="3">DUF418 domain-containing protein</fullName>
    </submittedName>
</protein>
<dbReference type="EMBL" id="JABULH010000002">
    <property type="protein sequence ID" value="NTS65057.1"/>
    <property type="molecule type" value="Genomic_DNA"/>
</dbReference>
<evidence type="ECO:0000259" key="2">
    <source>
        <dbReference type="Pfam" id="PF04235"/>
    </source>
</evidence>
<feature type="transmembrane region" description="Helical" evidence="1">
    <location>
        <begin position="99"/>
        <end position="114"/>
    </location>
</feature>
<sequence length="385" mass="41910">MGILLANIVAFGLPGAAYFSPLAWGGAGVAAKTAWLLNFVFVEGRMRGLFSALFGASMLLVIDRADARGENGVALHLRRMFWLFAIGYVHLYLFWWGDILTHYALCGVIALFFHQARARTLLAFALLMLLVSMVLNTASAAALFAAADRTTPADVAVWNGFASAFGVPPRGELLREIAAMRGSFGEAAAWRWQHATSPLTLLPIVAPDTLGAMLLGMAGLRSGFVTGRWSRAAYQRTALACVPLSWIGYAAIGWHTMASGFDQRWVYTGSLVLSLPLRMIGYVGYAAVIILLTQPGGRLAARIAATGRMAFSNYLGTTLLMDLIFTGWGLGQFGAIGRAWLYALVPPVWALMLVWSPAWLARYRYGPLEWLWRSLVDGRPAALRS</sequence>
<dbReference type="InterPro" id="IPR052529">
    <property type="entry name" value="Bact_Transport_Assoc"/>
</dbReference>
<dbReference type="PANTHER" id="PTHR30590">
    <property type="entry name" value="INNER MEMBRANE PROTEIN"/>
    <property type="match status" value="1"/>
</dbReference>